<dbReference type="EMBL" id="AGNL01044061">
    <property type="protein sequence ID" value="EJK50272.1"/>
    <property type="molecule type" value="Genomic_DNA"/>
</dbReference>
<proteinExistence type="predicted"/>
<evidence type="ECO:0000313" key="2">
    <source>
        <dbReference type="EMBL" id="EJK50272.1"/>
    </source>
</evidence>
<dbReference type="AlphaFoldDB" id="K0RUF5"/>
<feature type="non-terminal residue" evidence="2">
    <location>
        <position position="1"/>
    </location>
</feature>
<dbReference type="Proteomes" id="UP000266841">
    <property type="component" value="Unassembled WGS sequence"/>
</dbReference>
<feature type="compositionally biased region" description="Basic and acidic residues" evidence="1">
    <location>
        <begin position="1"/>
        <end position="10"/>
    </location>
</feature>
<comment type="caution">
    <text evidence="2">The sequence shown here is derived from an EMBL/GenBank/DDBJ whole genome shotgun (WGS) entry which is preliminary data.</text>
</comment>
<gene>
    <name evidence="2" type="ORF">THAOC_30782</name>
</gene>
<reference evidence="2 3" key="1">
    <citation type="journal article" date="2012" name="Genome Biol.">
        <title>Genome and low-iron response of an oceanic diatom adapted to chronic iron limitation.</title>
        <authorList>
            <person name="Lommer M."/>
            <person name="Specht M."/>
            <person name="Roy A.S."/>
            <person name="Kraemer L."/>
            <person name="Andreson R."/>
            <person name="Gutowska M.A."/>
            <person name="Wolf J."/>
            <person name="Bergner S.V."/>
            <person name="Schilhabel M.B."/>
            <person name="Klostermeier U.C."/>
            <person name="Beiko R.G."/>
            <person name="Rosenstiel P."/>
            <person name="Hippler M."/>
            <person name="Laroche J."/>
        </authorList>
    </citation>
    <scope>NUCLEOTIDE SEQUENCE [LARGE SCALE GENOMIC DNA]</scope>
    <source>
        <strain evidence="2 3">CCMP1005</strain>
    </source>
</reference>
<organism evidence="2 3">
    <name type="scientific">Thalassiosira oceanica</name>
    <name type="common">Marine diatom</name>
    <dbReference type="NCBI Taxonomy" id="159749"/>
    <lineage>
        <taxon>Eukaryota</taxon>
        <taxon>Sar</taxon>
        <taxon>Stramenopiles</taxon>
        <taxon>Ochrophyta</taxon>
        <taxon>Bacillariophyta</taxon>
        <taxon>Coscinodiscophyceae</taxon>
        <taxon>Thalassiosirophycidae</taxon>
        <taxon>Thalassiosirales</taxon>
        <taxon>Thalassiosiraceae</taxon>
        <taxon>Thalassiosira</taxon>
    </lineage>
</organism>
<sequence>LEAGPRRRSGDTLCVPRSDIDVGGSLGHGKRAQNSIHIMPEAAAIRFHRRRPPSTYPPHLQSHCDVAAIFRCPYSRPQMKPLVG</sequence>
<evidence type="ECO:0000256" key="1">
    <source>
        <dbReference type="SAM" id="MobiDB-lite"/>
    </source>
</evidence>
<protein>
    <submittedName>
        <fullName evidence="2">Uncharacterized protein</fullName>
    </submittedName>
</protein>
<name>K0RUF5_THAOC</name>
<keyword evidence="3" id="KW-1185">Reference proteome</keyword>
<accession>K0RUF5</accession>
<evidence type="ECO:0000313" key="3">
    <source>
        <dbReference type="Proteomes" id="UP000266841"/>
    </source>
</evidence>
<feature type="region of interest" description="Disordered" evidence="1">
    <location>
        <begin position="1"/>
        <end position="31"/>
    </location>
</feature>